<proteinExistence type="inferred from homology"/>
<dbReference type="SUPFAM" id="SSF53383">
    <property type="entry name" value="PLP-dependent transferases"/>
    <property type="match status" value="1"/>
</dbReference>
<dbReference type="InterPro" id="IPR036388">
    <property type="entry name" value="WH-like_DNA-bd_sf"/>
</dbReference>
<keyword evidence="5" id="KW-0804">Transcription</keyword>
<evidence type="ECO:0000256" key="3">
    <source>
        <dbReference type="ARBA" id="ARBA00023015"/>
    </source>
</evidence>
<dbReference type="Gene3D" id="1.10.10.10">
    <property type="entry name" value="Winged helix-like DNA-binding domain superfamily/Winged helix DNA-binding domain"/>
    <property type="match status" value="1"/>
</dbReference>
<dbReference type="SMART" id="SM00345">
    <property type="entry name" value="HTH_GNTR"/>
    <property type="match status" value="1"/>
</dbReference>
<keyword evidence="2" id="KW-0663">Pyridoxal phosphate</keyword>
<dbReference type="InterPro" id="IPR000524">
    <property type="entry name" value="Tscrpt_reg_HTH_GntR"/>
</dbReference>
<dbReference type="Pfam" id="PF00155">
    <property type="entry name" value="Aminotran_1_2"/>
    <property type="match status" value="1"/>
</dbReference>
<dbReference type="GO" id="GO:0008483">
    <property type="term" value="F:transaminase activity"/>
    <property type="evidence" value="ECO:0007669"/>
    <property type="project" value="UniProtKB-KW"/>
</dbReference>
<dbReference type="KEGG" id="mflu:HZU40_17595"/>
<dbReference type="GO" id="GO:0030170">
    <property type="term" value="F:pyridoxal phosphate binding"/>
    <property type="evidence" value="ECO:0007669"/>
    <property type="project" value="InterPro"/>
</dbReference>
<evidence type="ECO:0000256" key="5">
    <source>
        <dbReference type="ARBA" id="ARBA00023163"/>
    </source>
</evidence>
<dbReference type="Gene3D" id="3.40.640.10">
    <property type="entry name" value="Type I PLP-dependent aspartate aminotransferase-like (Major domain)"/>
    <property type="match status" value="1"/>
</dbReference>
<organism evidence="7 8">
    <name type="scientific">Mycolicibacterium fluoranthenivorans</name>
    <dbReference type="NCBI Taxonomy" id="258505"/>
    <lineage>
        <taxon>Bacteria</taxon>
        <taxon>Bacillati</taxon>
        <taxon>Actinomycetota</taxon>
        <taxon>Actinomycetes</taxon>
        <taxon>Mycobacteriales</taxon>
        <taxon>Mycobacteriaceae</taxon>
        <taxon>Mycolicibacterium</taxon>
    </lineage>
</organism>
<keyword evidence="4" id="KW-0238">DNA-binding</keyword>
<evidence type="ECO:0000313" key="7">
    <source>
        <dbReference type="EMBL" id="QNJ90112.1"/>
    </source>
</evidence>
<dbReference type="InterPro" id="IPR015421">
    <property type="entry name" value="PyrdxlP-dep_Trfase_major"/>
</dbReference>
<reference evidence="7 8" key="1">
    <citation type="submission" date="2020-07" db="EMBL/GenBank/DDBJ databases">
        <title>Draft genome sequence of four isobutane-metabolizing strains capable of cometabolically degrading diverse ether contaminants.</title>
        <authorList>
            <person name="Chen W."/>
            <person name="Faulkner N."/>
            <person name="Smith C."/>
            <person name="Hyman M."/>
        </authorList>
    </citation>
    <scope>NUCLEOTIDE SEQUENCE [LARGE SCALE GENOMIC DNA]</scope>
    <source>
        <strain evidence="7 8">2A</strain>
    </source>
</reference>
<dbReference type="PANTHER" id="PTHR46577:SF1">
    <property type="entry name" value="HTH-TYPE TRANSCRIPTIONAL REGULATORY PROTEIN GABR"/>
    <property type="match status" value="1"/>
</dbReference>
<dbReference type="PROSITE" id="PS50949">
    <property type="entry name" value="HTH_GNTR"/>
    <property type="match status" value="1"/>
</dbReference>
<dbReference type="RefSeq" id="WP_187095258.1">
    <property type="nucleotide sequence ID" value="NZ_CP059894.1"/>
</dbReference>
<comment type="similarity">
    <text evidence="1">In the C-terminal section; belongs to the class-I pyridoxal-phosphate-dependent aminotransferase family.</text>
</comment>
<dbReference type="InterPro" id="IPR004839">
    <property type="entry name" value="Aminotransferase_I/II_large"/>
</dbReference>
<dbReference type="InterPro" id="IPR051446">
    <property type="entry name" value="HTH_trans_reg/aminotransferase"/>
</dbReference>
<evidence type="ECO:0000256" key="1">
    <source>
        <dbReference type="ARBA" id="ARBA00005384"/>
    </source>
</evidence>
<dbReference type="EMBL" id="CP059894">
    <property type="protein sequence ID" value="QNJ90112.1"/>
    <property type="molecule type" value="Genomic_DNA"/>
</dbReference>
<dbReference type="PANTHER" id="PTHR46577">
    <property type="entry name" value="HTH-TYPE TRANSCRIPTIONAL REGULATORY PROTEIN GABR"/>
    <property type="match status" value="1"/>
</dbReference>
<keyword evidence="7" id="KW-0808">Transferase</keyword>
<dbReference type="SUPFAM" id="SSF46785">
    <property type="entry name" value="Winged helix' DNA-binding domain"/>
    <property type="match status" value="1"/>
</dbReference>
<evidence type="ECO:0000256" key="2">
    <source>
        <dbReference type="ARBA" id="ARBA00022898"/>
    </source>
</evidence>
<name>A0A7G8P6Z6_9MYCO</name>
<dbReference type="Proteomes" id="UP000515498">
    <property type="component" value="Chromosome"/>
</dbReference>
<evidence type="ECO:0000259" key="6">
    <source>
        <dbReference type="PROSITE" id="PS50949"/>
    </source>
</evidence>
<dbReference type="GO" id="GO:0003700">
    <property type="term" value="F:DNA-binding transcription factor activity"/>
    <property type="evidence" value="ECO:0007669"/>
    <property type="project" value="InterPro"/>
</dbReference>
<dbReference type="InterPro" id="IPR015424">
    <property type="entry name" value="PyrdxlP-dep_Trfase"/>
</dbReference>
<protein>
    <submittedName>
        <fullName evidence="7">PLP-dependent aminotransferase family protein</fullName>
    </submittedName>
</protein>
<dbReference type="Pfam" id="PF00392">
    <property type="entry name" value="GntR"/>
    <property type="match status" value="1"/>
</dbReference>
<dbReference type="AlphaFoldDB" id="A0A7G8P6Z6"/>
<evidence type="ECO:0000313" key="8">
    <source>
        <dbReference type="Proteomes" id="UP000515498"/>
    </source>
</evidence>
<evidence type="ECO:0000256" key="4">
    <source>
        <dbReference type="ARBA" id="ARBA00023125"/>
    </source>
</evidence>
<keyword evidence="7" id="KW-0032">Aminotransferase</keyword>
<gene>
    <name evidence="7" type="ORF">HZU40_17595</name>
</gene>
<accession>A0A7G8P6Z6</accession>
<dbReference type="GO" id="GO:0003677">
    <property type="term" value="F:DNA binding"/>
    <property type="evidence" value="ECO:0007669"/>
    <property type="project" value="UniProtKB-KW"/>
</dbReference>
<sequence>MSRSNQDVSQRTNSSAGFSPELLIHLNRSQRVVREQLAQQLRAMIRDGRLPAGARLPPTRVMARDLDVARSVVVDAYQQLIADGYLSARQGSGTRVLPVSSDRPAVDSPSAEVTSAISLFAGLPDPALFPRAEWLRHYRTALQALPDGRLGYPGPAGVQELRDALADYLSRVRGVAAAPENILVCSGITQAITLICRALHARGVRTIAMEDPGFGLHRQAIINAGLNVTGVPVDDDGLHVNALDSLDVGALLTAPAHSYPTGAVLSTPRRTALLRWARQRNMVIIEDDYDAEFRYDSAPLGALQGLAPEHVVYTGCVSKTLTPALRLGWMVLPRWLTGAVVHQKLLDDTGNSVLEQRALARFIETGGLTRHLRRVRPIYRHRRDAAVQATATALPGAAVKGIDAGLHLYVELPQWCDEADLLTAARERGLVIEGASWHFHSPAVAPPALIIGYGSTTEATVGDALTRLGEVYGSARAGSV</sequence>
<dbReference type="CDD" id="cd07377">
    <property type="entry name" value="WHTH_GntR"/>
    <property type="match status" value="1"/>
</dbReference>
<feature type="domain" description="HTH gntR-type" evidence="6">
    <location>
        <begin position="31"/>
        <end position="99"/>
    </location>
</feature>
<keyword evidence="3" id="KW-0805">Transcription regulation</keyword>
<dbReference type="InterPro" id="IPR036390">
    <property type="entry name" value="WH_DNA-bd_sf"/>
</dbReference>
<dbReference type="CDD" id="cd00609">
    <property type="entry name" value="AAT_like"/>
    <property type="match status" value="1"/>
</dbReference>